<dbReference type="Proteomes" id="UP001595696">
    <property type="component" value="Unassembled WGS sequence"/>
</dbReference>
<sequence length="218" mass="23878">MRLLRLPGVYRPQADTWLLARALADTALPRNPRVVDICTGTGALAMTAARAGAAEVTAVDISRRAVSTVWLNSRARGLPIELLRGDFREVLRDRTFDVVLSNPPYVPCADPDPARGRDRAWDAGFDGRSVLDDLCTTLSTLLAPNGVALLVHSELCDEQRTLRMLRESGLKASTVARSLTPFGPVMRGRAEWLEEAGLIAPGQRVEELVVIRADRIEQ</sequence>
<dbReference type="NCBIfam" id="TIGR00537">
    <property type="entry name" value="hemK_rel_arch"/>
    <property type="match status" value="1"/>
</dbReference>
<keyword evidence="2 6" id="KW-0489">Methyltransferase</keyword>
<dbReference type="PANTHER" id="PTHR45875:SF1">
    <property type="entry name" value="METHYLTRANSFERASE N6AMT1"/>
    <property type="match status" value="1"/>
</dbReference>
<dbReference type="Gene3D" id="3.40.50.150">
    <property type="entry name" value="Vaccinia Virus protein VP39"/>
    <property type="match status" value="1"/>
</dbReference>
<dbReference type="EC" id="2.1.1.-" evidence="6"/>
<dbReference type="Pfam" id="PF05175">
    <property type="entry name" value="MTS"/>
    <property type="match status" value="1"/>
</dbReference>
<evidence type="ECO:0000259" key="5">
    <source>
        <dbReference type="Pfam" id="PF05175"/>
    </source>
</evidence>
<dbReference type="InterPro" id="IPR004557">
    <property type="entry name" value="PrmC-related"/>
</dbReference>
<dbReference type="PROSITE" id="PS00092">
    <property type="entry name" value="N6_MTASE"/>
    <property type="match status" value="1"/>
</dbReference>
<keyword evidence="3 6" id="KW-0808">Transferase</keyword>
<keyword evidence="7" id="KW-1185">Reference proteome</keyword>
<dbReference type="CDD" id="cd02440">
    <property type="entry name" value="AdoMet_MTases"/>
    <property type="match status" value="1"/>
</dbReference>
<dbReference type="EMBL" id="JBHSAX010000002">
    <property type="protein sequence ID" value="MFC3960552.1"/>
    <property type="molecule type" value="Genomic_DNA"/>
</dbReference>
<evidence type="ECO:0000256" key="1">
    <source>
        <dbReference type="ARBA" id="ARBA00006149"/>
    </source>
</evidence>
<dbReference type="InterPro" id="IPR007848">
    <property type="entry name" value="Small_mtfrase_dom"/>
</dbReference>
<proteinExistence type="inferred from homology"/>
<reference evidence="7" key="1">
    <citation type="journal article" date="2019" name="Int. J. Syst. Evol. Microbiol.">
        <title>The Global Catalogue of Microorganisms (GCM) 10K type strain sequencing project: providing services to taxonomists for standard genome sequencing and annotation.</title>
        <authorList>
            <consortium name="The Broad Institute Genomics Platform"/>
            <consortium name="The Broad Institute Genome Sequencing Center for Infectious Disease"/>
            <person name="Wu L."/>
            <person name="Ma J."/>
        </authorList>
    </citation>
    <scope>NUCLEOTIDE SEQUENCE [LARGE SCALE GENOMIC DNA]</scope>
    <source>
        <strain evidence="7">CGMCC 4.7330</strain>
    </source>
</reference>
<evidence type="ECO:0000256" key="3">
    <source>
        <dbReference type="ARBA" id="ARBA00022679"/>
    </source>
</evidence>
<organism evidence="6 7">
    <name type="scientific">Nocardia jiangsuensis</name>
    <dbReference type="NCBI Taxonomy" id="1691563"/>
    <lineage>
        <taxon>Bacteria</taxon>
        <taxon>Bacillati</taxon>
        <taxon>Actinomycetota</taxon>
        <taxon>Actinomycetes</taxon>
        <taxon>Mycobacteriales</taxon>
        <taxon>Nocardiaceae</taxon>
        <taxon>Nocardia</taxon>
    </lineage>
</organism>
<dbReference type="PANTHER" id="PTHR45875">
    <property type="entry name" value="METHYLTRANSFERASE N6AMT1"/>
    <property type="match status" value="1"/>
</dbReference>
<name>A0ABV8DKJ1_9NOCA</name>
<comment type="caution">
    <text evidence="6">The sequence shown here is derived from an EMBL/GenBank/DDBJ whole genome shotgun (WGS) entry which is preliminary data.</text>
</comment>
<accession>A0ABV8DKJ1</accession>
<feature type="domain" description="Methyltransferase small" evidence="5">
    <location>
        <begin position="15"/>
        <end position="105"/>
    </location>
</feature>
<dbReference type="RefSeq" id="WP_378610321.1">
    <property type="nucleotide sequence ID" value="NZ_JBHSAX010000002.1"/>
</dbReference>
<dbReference type="GO" id="GO:0032259">
    <property type="term" value="P:methylation"/>
    <property type="evidence" value="ECO:0007669"/>
    <property type="project" value="UniProtKB-KW"/>
</dbReference>
<protein>
    <submittedName>
        <fullName evidence="6">HemK2/MTQ2 family protein methyltransferase</fullName>
        <ecNumber evidence="6">2.1.1.-</ecNumber>
    </submittedName>
</protein>
<evidence type="ECO:0000256" key="2">
    <source>
        <dbReference type="ARBA" id="ARBA00022603"/>
    </source>
</evidence>
<dbReference type="InterPro" id="IPR029063">
    <property type="entry name" value="SAM-dependent_MTases_sf"/>
</dbReference>
<evidence type="ECO:0000313" key="7">
    <source>
        <dbReference type="Proteomes" id="UP001595696"/>
    </source>
</evidence>
<dbReference type="InterPro" id="IPR052190">
    <property type="entry name" value="Euk-Arch_PrmC-MTase"/>
</dbReference>
<dbReference type="SUPFAM" id="SSF53335">
    <property type="entry name" value="S-adenosyl-L-methionine-dependent methyltransferases"/>
    <property type="match status" value="1"/>
</dbReference>
<dbReference type="InterPro" id="IPR002052">
    <property type="entry name" value="DNA_methylase_N6_adenine_CS"/>
</dbReference>
<keyword evidence="4" id="KW-0949">S-adenosyl-L-methionine</keyword>
<dbReference type="GO" id="GO:0008168">
    <property type="term" value="F:methyltransferase activity"/>
    <property type="evidence" value="ECO:0007669"/>
    <property type="project" value="UniProtKB-KW"/>
</dbReference>
<gene>
    <name evidence="6" type="ORF">ACFO0B_00955</name>
</gene>
<evidence type="ECO:0000313" key="6">
    <source>
        <dbReference type="EMBL" id="MFC3960552.1"/>
    </source>
</evidence>
<comment type="similarity">
    <text evidence="1">Belongs to the eukaryotic/archaeal PrmC-related family.</text>
</comment>
<evidence type="ECO:0000256" key="4">
    <source>
        <dbReference type="ARBA" id="ARBA00022691"/>
    </source>
</evidence>